<comment type="function">
    <text evidence="10">Na(+)/H(+) antiporter that extrudes sodium in exchange for external protons.</text>
</comment>
<feature type="transmembrane region" description="Helical" evidence="10">
    <location>
        <begin position="31"/>
        <end position="48"/>
    </location>
</feature>
<protein>
    <submittedName>
        <fullName evidence="13">Na+/H+ antiporter</fullName>
    </submittedName>
</protein>
<gene>
    <name evidence="13" type="ORF">GCM10009827_108200</name>
</gene>
<feature type="transmembrane region" description="Helical" evidence="10">
    <location>
        <begin position="295"/>
        <end position="319"/>
    </location>
</feature>
<evidence type="ECO:0000256" key="2">
    <source>
        <dbReference type="ARBA" id="ARBA00022448"/>
    </source>
</evidence>
<keyword evidence="4 10" id="KW-0812">Transmembrane</keyword>
<feature type="transmembrane region" description="Helical" evidence="10">
    <location>
        <begin position="83"/>
        <end position="103"/>
    </location>
</feature>
<evidence type="ECO:0000259" key="12">
    <source>
        <dbReference type="Pfam" id="PF00999"/>
    </source>
</evidence>
<comment type="caution">
    <text evidence="13">The sequence shown here is derived from an EMBL/GenBank/DDBJ whole genome shotgun (WGS) entry which is preliminary data.</text>
</comment>
<evidence type="ECO:0000256" key="5">
    <source>
        <dbReference type="ARBA" id="ARBA00022989"/>
    </source>
</evidence>
<comment type="subcellular location">
    <subcellularLocation>
        <location evidence="1 10">Cell membrane</location>
        <topology evidence="1 10">Multi-pass membrane protein</topology>
    </subcellularLocation>
</comment>
<evidence type="ECO:0000256" key="4">
    <source>
        <dbReference type="ARBA" id="ARBA00022692"/>
    </source>
</evidence>
<feature type="region of interest" description="Disordered" evidence="11">
    <location>
        <begin position="496"/>
        <end position="522"/>
    </location>
</feature>
<accession>A0ABP4P169</accession>
<evidence type="ECO:0000256" key="10">
    <source>
        <dbReference type="RuleBase" id="RU366002"/>
    </source>
</evidence>
<evidence type="ECO:0000256" key="9">
    <source>
        <dbReference type="ARBA" id="ARBA00023201"/>
    </source>
</evidence>
<sequence>MHGLENIVGLIAVVVATSVVARRIGVLSPILLVLVGIGISFIPGVLEIELDPEMVLLGILPPILYVAALETSVPAFRFNLRPILLLAVGLVLFTAAAVGFTLHALLPQVPLAMCFALGAVVAPPDAVAATAVARRIGLPRRIVTVLEGESLINDATALVTLRVAVAAAVGEAVDTWSITQTASLAVLGGVGIGIVGGIVLGYVHKKVENPLIDNAISLLTPWVVFLPAESIHASGVVAVVVTGLALGHRMPTLMSAASRLQMDAFWRMVKFLLEGAVFLLVGLQLRALIEQVERSFWFTFGCLAAVVGVVIVARIVWLFPTVYLARLIPRVRRRDPSPTFAAPAVISWAGMRGAVTLAAALSLPSPQQAGAYPRGLFVILAFGVIVATLVLQGATLPTVARWLKVPGDDEKEDALAEASVQHEASRAGKARLEEVADDAPDGVVERLRQVALSRSNLAWERLGRSDRETPSAAYARLRREMLNAEREVFRRARDTGKIPEETLRQAQRDMDLEESLLERGDL</sequence>
<feature type="transmembrane region" description="Helical" evidence="10">
    <location>
        <begin position="375"/>
        <end position="394"/>
    </location>
</feature>
<feature type="transmembrane region" description="Helical" evidence="10">
    <location>
        <begin position="54"/>
        <end position="76"/>
    </location>
</feature>
<evidence type="ECO:0000256" key="1">
    <source>
        <dbReference type="ARBA" id="ARBA00004651"/>
    </source>
</evidence>
<feature type="transmembrane region" description="Helical" evidence="10">
    <location>
        <begin position="224"/>
        <end position="247"/>
    </location>
</feature>
<keyword evidence="7 10" id="KW-0406">Ion transport</keyword>
<organism evidence="13 14">
    <name type="scientific">Dactylosporangium maewongense</name>
    <dbReference type="NCBI Taxonomy" id="634393"/>
    <lineage>
        <taxon>Bacteria</taxon>
        <taxon>Bacillati</taxon>
        <taxon>Actinomycetota</taxon>
        <taxon>Actinomycetes</taxon>
        <taxon>Micromonosporales</taxon>
        <taxon>Micromonosporaceae</taxon>
        <taxon>Dactylosporangium</taxon>
    </lineage>
</organism>
<dbReference type="InterPro" id="IPR004705">
    <property type="entry name" value="Cation/H_exchanger_CPA1_bac"/>
</dbReference>
<keyword evidence="6 10" id="KW-0915">Sodium</keyword>
<dbReference type="RefSeq" id="WP_344513764.1">
    <property type="nucleotide sequence ID" value="NZ_BAAAQD010000040.1"/>
</dbReference>
<reference evidence="14" key="1">
    <citation type="journal article" date="2019" name="Int. J. Syst. Evol. Microbiol.">
        <title>The Global Catalogue of Microorganisms (GCM) 10K type strain sequencing project: providing services to taxonomists for standard genome sequencing and annotation.</title>
        <authorList>
            <consortium name="The Broad Institute Genomics Platform"/>
            <consortium name="The Broad Institute Genome Sequencing Center for Infectious Disease"/>
            <person name="Wu L."/>
            <person name="Ma J."/>
        </authorList>
    </citation>
    <scope>NUCLEOTIDE SEQUENCE [LARGE SCALE GENOMIC DNA]</scope>
    <source>
        <strain evidence="14">JCM 15933</strain>
    </source>
</reference>
<comment type="similarity">
    <text evidence="10">Belongs to the monovalent cation:proton antiporter 1 (CPA1) transporter (TC 2.A.36) family.</text>
</comment>
<evidence type="ECO:0000313" key="13">
    <source>
        <dbReference type="EMBL" id="GAA1568800.1"/>
    </source>
</evidence>
<feature type="transmembrane region" description="Helical" evidence="10">
    <location>
        <begin position="184"/>
        <end position="204"/>
    </location>
</feature>
<proteinExistence type="inferred from homology"/>
<evidence type="ECO:0000256" key="3">
    <source>
        <dbReference type="ARBA" id="ARBA00022475"/>
    </source>
</evidence>
<evidence type="ECO:0000256" key="11">
    <source>
        <dbReference type="SAM" id="MobiDB-lite"/>
    </source>
</evidence>
<feature type="transmembrane region" description="Helical" evidence="10">
    <location>
        <begin position="109"/>
        <end position="132"/>
    </location>
</feature>
<keyword evidence="2 10" id="KW-0813">Transport</keyword>
<feature type="domain" description="Cation/H+ exchanger transmembrane" evidence="12">
    <location>
        <begin position="10"/>
        <end position="402"/>
    </location>
</feature>
<keyword evidence="3 10" id="KW-1003">Cell membrane</keyword>
<feature type="transmembrane region" description="Helical" evidence="10">
    <location>
        <begin position="268"/>
        <end position="289"/>
    </location>
</feature>
<keyword evidence="14" id="KW-1185">Reference proteome</keyword>
<keyword evidence="10" id="KW-0050">Antiport</keyword>
<evidence type="ECO:0000313" key="14">
    <source>
        <dbReference type="Proteomes" id="UP001501470"/>
    </source>
</evidence>
<dbReference type="Gene3D" id="6.10.140.1330">
    <property type="match status" value="1"/>
</dbReference>
<dbReference type="EMBL" id="BAAAQD010000040">
    <property type="protein sequence ID" value="GAA1568800.1"/>
    <property type="molecule type" value="Genomic_DNA"/>
</dbReference>
<dbReference type="Pfam" id="PF00999">
    <property type="entry name" value="Na_H_Exchanger"/>
    <property type="match status" value="1"/>
</dbReference>
<dbReference type="InterPro" id="IPR018422">
    <property type="entry name" value="Cation/H_exchanger_CPA1"/>
</dbReference>
<evidence type="ECO:0000256" key="8">
    <source>
        <dbReference type="ARBA" id="ARBA00023136"/>
    </source>
</evidence>
<keyword evidence="5 10" id="KW-1133">Transmembrane helix</keyword>
<dbReference type="NCBIfam" id="TIGR00831">
    <property type="entry name" value="a_cpa1"/>
    <property type="match status" value="1"/>
</dbReference>
<dbReference type="PANTHER" id="PTHR10110:SF86">
    <property type="entry name" value="SODIUM_HYDROGEN EXCHANGER 7"/>
    <property type="match status" value="1"/>
</dbReference>
<feature type="transmembrane region" description="Helical" evidence="10">
    <location>
        <begin position="6"/>
        <end position="24"/>
    </location>
</feature>
<feature type="transmembrane region" description="Helical" evidence="10">
    <location>
        <begin position="340"/>
        <end position="363"/>
    </location>
</feature>
<evidence type="ECO:0000256" key="7">
    <source>
        <dbReference type="ARBA" id="ARBA00023065"/>
    </source>
</evidence>
<dbReference type="InterPro" id="IPR006153">
    <property type="entry name" value="Cation/H_exchanger_TM"/>
</dbReference>
<dbReference type="PANTHER" id="PTHR10110">
    <property type="entry name" value="SODIUM/HYDROGEN EXCHANGER"/>
    <property type="match status" value="1"/>
</dbReference>
<keyword evidence="8 10" id="KW-0472">Membrane</keyword>
<evidence type="ECO:0000256" key="6">
    <source>
        <dbReference type="ARBA" id="ARBA00023053"/>
    </source>
</evidence>
<keyword evidence="9 10" id="KW-0739">Sodium transport</keyword>
<name>A0ABP4P169_9ACTN</name>
<dbReference type="Proteomes" id="UP001501470">
    <property type="component" value="Unassembled WGS sequence"/>
</dbReference>